<dbReference type="GO" id="GO:0005524">
    <property type="term" value="F:ATP binding"/>
    <property type="evidence" value="ECO:0007669"/>
    <property type="project" value="InterPro"/>
</dbReference>
<evidence type="ECO:0000256" key="1">
    <source>
        <dbReference type="SAM" id="MobiDB-lite"/>
    </source>
</evidence>
<proteinExistence type="predicted"/>
<dbReference type="Gene3D" id="3.30.200.20">
    <property type="entry name" value="Phosphorylase Kinase, domain 1"/>
    <property type="match status" value="1"/>
</dbReference>
<accession>A0A0A9YN02</accession>
<dbReference type="Pfam" id="PF00069">
    <property type="entry name" value="Pkinase"/>
    <property type="match status" value="1"/>
</dbReference>
<evidence type="ECO:0000313" key="4">
    <source>
        <dbReference type="EMBL" id="JAG53497.1"/>
    </source>
</evidence>
<reference evidence="3" key="2">
    <citation type="submission" date="2014-07" db="EMBL/GenBank/DDBJ databases">
        <authorList>
            <person name="Hull J."/>
        </authorList>
    </citation>
    <scope>NUCLEOTIDE SEQUENCE</scope>
</reference>
<dbReference type="PANTHER" id="PTHR24361">
    <property type="entry name" value="MITOGEN-ACTIVATED KINASE KINASE KINASE"/>
    <property type="match status" value="1"/>
</dbReference>
<dbReference type="GO" id="GO:0005737">
    <property type="term" value="C:cytoplasm"/>
    <property type="evidence" value="ECO:0007669"/>
    <property type="project" value="TreeGrafter"/>
</dbReference>
<dbReference type="Gene3D" id="1.10.510.10">
    <property type="entry name" value="Transferase(Phosphotransferase) domain 1"/>
    <property type="match status" value="1"/>
</dbReference>
<sequence>MDVHNTPKASSRDSANTGSPFVVPPTPCLKKIGWGTGVVVYHMDRSPFSGVARSPWALKKVSRAPKRKKFIGSRLKIEADILKKLNHPNIVGFRCFTKTKDGREVLAMEECEESLGTILENRYENKEGPMEAELIIKIIYEVCKALRYVHTEHRIIHGDIKSYNILIKGDYDAIKLCDFGVSFPLNEAGEAQDYVGTEVWSAPEVLIGGSVTVKADIFALGLTIWEMVCLVPPHTGSSVESCDSFDESLDSVDNYGTRPSFPEGLGDRYKLVERLFTWCTEQDLNNRPTADEIIALIDATHGK</sequence>
<dbReference type="SUPFAM" id="SSF56112">
    <property type="entry name" value="Protein kinase-like (PK-like)"/>
    <property type="match status" value="1"/>
</dbReference>
<dbReference type="InterPro" id="IPR000719">
    <property type="entry name" value="Prot_kinase_dom"/>
</dbReference>
<keyword evidence="3" id="KW-0418">Kinase</keyword>
<protein>
    <submittedName>
        <fullName evidence="3">Lymphokine-activated killer T-cell-originated protein kinase</fullName>
    </submittedName>
</protein>
<dbReference type="InterPro" id="IPR008271">
    <property type="entry name" value="Ser/Thr_kinase_AS"/>
</dbReference>
<reference evidence="3" key="1">
    <citation type="journal article" date="2014" name="PLoS ONE">
        <title>Transcriptome-Based Identification of ABC Transporters in the Western Tarnished Plant Bug Lygus hesperus.</title>
        <authorList>
            <person name="Hull J.J."/>
            <person name="Chaney K."/>
            <person name="Geib S.M."/>
            <person name="Fabrick J.A."/>
            <person name="Brent C.S."/>
            <person name="Walsh D."/>
            <person name="Lavine L.C."/>
        </authorList>
    </citation>
    <scope>NUCLEOTIDE SEQUENCE</scope>
</reference>
<dbReference type="InterPro" id="IPR053235">
    <property type="entry name" value="Ser_Thr_kinase"/>
</dbReference>
<evidence type="ECO:0000313" key="3">
    <source>
        <dbReference type="EMBL" id="JAG34432.1"/>
    </source>
</evidence>
<dbReference type="SMART" id="SM00220">
    <property type="entry name" value="S_TKc"/>
    <property type="match status" value="1"/>
</dbReference>
<gene>
    <name evidence="3" type="primary">Pbk</name>
    <name evidence="3" type="ORF">CM83_55063</name>
</gene>
<feature type="domain" description="Protein kinase" evidence="2">
    <location>
        <begin position="26"/>
        <end position="303"/>
    </location>
</feature>
<dbReference type="PROSITE" id="PS50011">
    <property type="entry name" value="PROTEIN_KINASE_DOM"/>
    <property type="match status" value="1"/>
</dbReference>
<dbReference type="EMBL" id="GBHO01009172">
    <property type="protein sequence ID" value="JAG34432.1"/>
    <property type="molecule type" value="Transcribed_RNA"/>
</dbReference>
<dbReference type="EMBL" id="GBRD01012327">
    <property type="protein sequence ID" value="JAG53497.1"/>
    <property type="molecule type" value="Transcribed_RNA"/>
</dbReference>
<dbReference type="InterPro" id="IPR011009">
    <property type="entry name" value="Kinase-like_dom_sf"/>
</dbReference>
<keyword evidence="3" id="KW-0808">Transferase</keyword>
<name>A0A0A9YN02_LYGHE</name>
<feature type="region of interest" description="Disordered" evidence="1">
    <location>
        <begin position="1"/>
        <end position="20"/>
    </location>
</feature>
<feature type="compositionally biased region" description="Polar residues" evidence="1">
    <location>
        <begin position="7"/>
        <end position="19"/>
    </location>
</feature>
<dbReference type="EMBL" id="GBRD01011978">
    <property type="protein sequence ID" value="JAG53846.1"/>
    <property type="molecule type" value="Transcribed_RNA"/>
</dbReference>
<evidence type="ECO:0000259" key="2">
    <source>
        <dbReference type="PROSITE" id="PS50011"/>
    </source>
</evidence>
<dbReference type="PROSITE" id="PS00108">
    <property type="entry name" value="PROTEIN_KINASE_ST"/>
    <property type="match status" value="1"/>
</dbReference>
<organism evidence="3">
    <name type="scientific">Lygus hesperus</name>
    <name type="common">Western plant bug</name>
    <dbReference type="NCBI Taxonomy" id="30085"/>
    <lineage>
        <taxon>Eukaryota</taxon>
        <taxon>Metazoa</taxon>
        <taxon>Ecdysozoa</taxon>
        <taxon>Arthropoda</taxon>
        <taxon>Hexapoda</taxon>
        <taxon>Insecta</taxon>
        <taxon>Pterygota</taxon>
        <taxon>Neoptera</taxon>
        <taxon>Paraneoptera</taxon>
        <taxon>Hemiptera</taxon>
        <taxon>Heteroptera</taxon>
        <taxon>Panheteroptera</taxon>
        <taxon>Cimicomorpha</taxon>
        <taxon>Miridae</taxon>
        <taxon>Mirini</taxon>
        <taxon>Lygus</taxon>
    </lineage>
</organism>
<reference evidence="4" key="3">
    <citation type="submission" date="2014-09" db="EMBL/GenBank/DDBJ databases">
        <authorList>
            <person name="Magalhaes I.L.F."/>
            <person name="Oliveira U."/>
            <person name="Santos F.R."/>
            <person name="Vidigal T.H.D.A."/>
            <person name="Brescovit A.D."/>
            <person name="Santos A.J."/>
        </authorList>
    </citation>
    <scope>NUCLEOTIDE SEQUENCE</scope>
</reference>
<dbReference type="AlphaFoldDB" id="A0A0A9YN02"/>
<dbReference type="GO" id="GO:0004674">
    <property type="term" value="F:protein serine/threonine kinase activity"/>
    <property type="evidence" value="ECO:0007669"/>
    <property type="project" value="TreeGrafter"/>
</dbReference>